<organism evidence="3 4">
    <name type="scientific">Natronospira elongata</name>
    <dbReference type="NCBI Taxonomy" id="3110268"/>
    <lineage>
        <taxon>Bacteria</taxon>
        <taxon>Pseudomonadati</taxon>
        <taxon>Pseudomonadota</taxon>
        <taxon>Gammaproteobacteria</taxon>
        <taxon>Natronospirales</taxon>
        <taxon>Natronospiraceae</taxon>
        <taxon>Natronospira</taxon>
    </lineage>
</organism>
<dbReference type="InterPro" id="IPR013783">
    <property type="entry name" value="Ig-like_fold"/>
</dbReference>
<keyword evidence="4" id="KW-1185">Reference proteome</keyword>
<dbReference type="Proteomes" id="UP001302316">
    <property type="component" value="Unassembled WGS sequence"/>
</dbReference>
<evidence type="ECO:0000256" key="1">
    <source>
        <dbReference type="SAM" id="MobiDB-lite"/>
    </source>
</evidence>
<evidence type="ECO:0000313" key="4">
    <source>
        <dbReference type="Proteomes" id="UP001302316"/>
    </source>
</evidence>
<dbReference type="SUPFAM" id="SSF49373">
    <property type="entry name" value="Invasin/intimin cell-adhesion fragments"/>
    <property type="match status" value="1"/>
</dbReference>
<comment type="caution">
    <text evidence="3">The sequence shown here is derived from an EMBL/GenBank/DDBJ whole genome shotgun (WGS) entry which is preliminary data.</text>
</comment>
<dbReference type="PROSITE" id="PS51257">
    <property type="entry name" value="PROKAR_LIPOPROTEIN"/>
    <property type="match status" value="1"/>
</dbReference>
<evidence type="ECO:0000313" key="3">
    <source>
        <dbReference type="EMBL" id="MEA5445756.1"/>
    </source>
</evidence>
<evidence type="ECO:0000256" key="2">
    <source>
        <dbReference type="SAM" id="SignalP"/>
    </source>
</evidence>
<dbReference type="InterPro" id="IPR008964">
    <property type="entry name" value="Invasin/intimin_cell_adhesion"/>
</dbReference>
<dbReference type="AlphaFoldDB" id="A0AAP6JEX3"/>
<dbReference type="EMBL" id="JAYGII010000014">
    <property type="protein sequence ID" value="MEA5445756.1"/>
    <property type="molecule type" value="Genomic_DNA"/>
</dbReference>
<dbReference type="Gene3D" id="2.60.40.10">
    <property type="entry name" value="Immunoglobulins"/>
    <property type="match status" value="2"/>
</dbReference>
<accession>A0AAP6JEX3</accession>
<dbReference type="RefSeq" id="WP_346051502.1">
    <property type="nucleotide sequence ID" value="NZ_JAYGII010000014.1"/>
</dbReference>
<keyword evidence="2" id="KW-0732">Signal</keyword>
<gene>
    <name evidence="3" type="ORF">VCB98_07985</name>
</gene>
<feature type="signal peptide" evidence="2">
    <location>
        <begin position="1"/>
        <end position="19"/>
    </location>
</feature>
<name>A0AAP6JEX3_9GAMM</name>
<protein>
    <recommendedName>
        <fullName evidence="5">Big-1 domain-containing protein</fullName>
    </recommendedName>
</protein>
<feature type="region of interest" description="Disordered" evidence="1">
    <location>
        <begin position="27"/>
        <end position="61"/>
    </location>
</feature>
<feature type="chain" id="PRO_5042889524" description="Big-1 domain-containing protein" evidence="2">
    <location>
        <begin position="20"/>
        <end position="595"/>
    </location>
</feature>
<feature type="compositionally biased region" description="Acidic residues" evidence="1">
    <location>
        <begin position="34"/>
        <end position="49"/>
    </location>
</feature>
<reference evidence="3 4" key="1">
    <citation type="submission" date="2023-12" db="EMBL/GenBank/DDBJ databases">
        <title>Whole-genome sequencing of halo(alkali)philic microorganisms from hypersaline lakes.</title>
        <authorList>
            <person name="Sorokin D.Y."/>
            <person name="Merkel A.Y."/>
            <person name="Messina E."/>
            <person name="Yakimov M."/>
        </authorList>
    </citation>
    <scope>NUCLEOTIDE SEQUENCE [LARGE SCALE GENOMIC DNA]</scope>
    <source>
        <strain evidence="3 4">AB-CW1</strain>
    </source>
</reference>
<feature type="region of interest" description="Disordered" evidence="1">
    <location>
        <begin position="376"/>
        <end position="404"/>
    </location>
</feature>
<evidence type="ECO:0008006" key="5">
    <source>
        <dbReference type="Google" id="ProtNLM"/>
    </source>
</evidence>
<sequence length="595" mass="61522">MIKRILLALLLAGALAMVACDNDEGSISQAGGDNGEENGNGDDNGDDNGDPSAGGLVMGSGDGEDFEAGQLTLGMSSIAAGGSTGISGRILTEDGDVPDDEFEVELTSNCADEGLASLTSPVATNGGEFSSTYTAEGCQGEDTITAQASIDGVGTLSASASVEVAAANLGSLVFMSADPQLIGLRGMGVPEIGETSTVRFRVEDVNGNPTPGREVQFTLSTSVGGIELSNDSAVSNDQGEVSTQVISGTVATPVRVNAQVVDTTVSSQSSLLSISTGIAEQQGVSIAFESLNPPVQGCVGEEYEITVHARDRFSNPVIDGTVINFSTEGGRIQPHCMTVDGTCVVTWTSQASWPARSTVLAYLEGEESFIDRTGDGLFGPAEAAEGPHEGDFDPNDPEGNADIGWIDVGEPFRDDNESGEYEPGVDGFHWNYYGGGYTEANELFDGALCGAGIEDDGDRETFQNDYCGSPQAPIGVSGVMVLADNRVVNMAFPTTYVVGSGPLEIELWGPEMQPLPSGSTVAFDTGYGRVLGQDTITIGNTNQDGPIAVEFTLSESNEDDTTECDVGTITVTTPGNSCGEGFIFEQELTICGSDS</sequence>
<proteinExistence type="predicted"/>